<evidence type="ECO:0000256" key="5">
    <source>
        <dbReference type="ARBA" id="ARBA00022676"/>
    </source>
</evidence>
<evidence type="ECO:0000256" key="8">
    <source>
        <dbReference type="ARBA" id="ARBA00022824"/>
    </source>
</evidence>
<gene>
    <name evidence="12" type="ORF">HBR001_LOCUS1804</name>
</gene>
<sequence length="422" mass="47921">MAMRSRRTLALFSSALVLRLALLLYGRFQDLYLAVKYTDVDYDVYTDAAREIADGHSPFERTTYRYTPLLAVLLLPNIYVHEDFGKVLFVGCDLLGGSILYRILRRRGLPDTDAVNYCCVWLFHPFSVNISTRGNADSIVVLLVLLSLLLIMRKQLVLSAVAYGAAVHFKIFPIVYALAFLVFLNGDFTAARVTQASSGSSLLCYCKRQLNRDRVTFGLVSGGLFVFLAAGCYYLYGYQCLYEAYFYHFTRTDNRHNFSLYFYSLYLRYNTPSGFGVGLLAFLPQLTSLVAISSAYGRDLPFALFALTMVFVIFNKVCTAQYFLWYIAFLPLVLPQTSLAFKWKGVAMIAAWLGGELHWLFWAYHLEMQGVNTFFSLWVAGLIFFSVNVGILAAFMRCHSFTPLFHKDKVLHLVPSSRGQLE</sequence>
<dbReference type="InterPro" id="IPR007704">
    <property type="entry name" value="PIG-M"/>
</dbReference>
<dbReference type="GO" id="GO:0051751">
    <property type="term" value="F:alpha-1,4-mannosyltransferase activity"/>
    <property type="evidence" value="ECO:0007669"/>
    <property type="project" value="InterPro"/>
</dbReference>
<dbReference type="AlphaFoldDB" id="A0AAV0T982"/>
<accession>A0AAV0T982</accession>
<feature type="transmembrane region" description="Helical" evidence="11">
    <location>
        <begin position="346"/>
        <end position="365"/>
    </location>
</feature>
<evidence type="ECO:0000256" key="2">
    <source>
        <dbReference type="ARBA" id="ARBA00004687"/>
    </source>
</evidence>
<feature type="transmembrane region" description="Helical" evidence="11">
    <location>
        <begin position="171"/>
        <end position="194"/>
    </location>
</feature>
<evidence type="ECO:0000256" key="3">
    <source>
        <dbReference type="ARBA" id="ARBA00011071"/>
    </source>
</evidence>
<feature type="transmembrane region" description="Helical" evidence="11">
    <location>
        <begin position="139"/>
        <end position="165"/>
    </location>
</feature>
<evidence type="ECO:0000256" key="6">
    <source>
        <dbReference type="ARBA" id="ARBA00022679"/>
    </source>
</evidence>
<reference evidence="12" key="1">
    <citation type="submission" date="2022-12" db="EMBL/GenBank/DDBJ databases">
        <authorList>
            <person name="Webb A."/>
        </authorList>
    </citation>
    <scope>NUCLEOTIDE SEQUENCE</scope>
    <source>
        <strain evidence="12">Hp1</strain>
    </source>
</reference>
<keyword evidence="6 11" id="KW-0808">Transferase</keyword>
<feature type="transmembrane region" description="Helical" evidence="11">
    <location>
        <begin position="215"/>
        <end position="236"/>
    </location>
</feature>
<evidence type="ECO:0000256" key="10">
    <source>
        <dbReference type="ARBA" id="ARBA00023136"/>
    </source>
</evidence>
<dbReference type="GO" id="GO:1990529">
    <property type="term" value="C:glycosylphosphatidylinositol-mannosyltransferase I complex"/>
    <property type="evidence" value="ECO:0007669"/>
    <property type="project" value="TreeGrafter"/>
</dbReference>
<dbReference type="GO" id="GO:0006506">
    <property type="term" value="P:GPI anchor biosynthetic process"/>
    <property type="evidence" value="ECO:0007669"/>
    <property type="project" value="UniProtKB-KW"/>
</dbReference>
<comment type="function">
    <text evidence="11">Catalytic subunit of the glycosylphosphatidylinositol-mannosyltransferase I complex which catalyzes the transfer of the first mannose, via an alpha-1,4 bond from a dolichol-phosphate-mannose (Dol-P-Man) to the glucosaminyl acyl phosphatidylinositol (GlcN-(acyl)PI) intermediate to generate alpha-D-Man-(1-&gt;4)-alpha-D-GlcN-(1-&gt;6)-(1-radyl,2-acyl-sn-glycero-3-phospho)-2-acyl-inositol and participates in the sixth step of the glycosylphosphatidylinositol-anchor biosynthesis.</text>
</comment>
<evidence type="ECO:0000256" key="11">
    <source>
        <dbReference type="RuleBase" id="RU365064"/>
    </source>
</evidence>
<keyword evidence="5 11" id="KW-0328">Glycosyltransferase</keyword>
<keyword evidence="7 11" id="KW-0812">Transmembrane</keyword>
<feature type="transmembrane region" description="Helical" evidence="11">
    <location>
        <begin position="273"/>
        <end position="293"/>
    </location>
</feature>
<name>A0AAV0T982_HYABA</name>
<dbReference type="GO" id="GO:0004376">
    <property type="term" value="F:GPI mannosyltransferase activity"/>
    <property type="evidence" value="ECO:0007669"/>
    <property type="project" value="InterPro"/>
</dbReference>
<dbReference type="GO" id="GO:0005789">
    <property type="term" value="C:endoplasmic reticulum membrane"/>
    <property type="evidence" value="ECO:0007669"/>
    <property type="project" value="UniProtKB-SubCell"/>
</dbReference>
<evidence type="ECO:0000256" key="1">
    <source>
        <dbReference type="ARBA" id="ARBA00004477"/>
    </source>
</evidence>
<dbReference type="Proteomes" id="UP001162031">
    <property type="component" value="Unassembled WGS sequence"/>
</dbReference>
<keyword evidence="9 11" id="KW-1133">Transmembrane helix</keyword>
<keyword evidence="4 11" id="KW-0337">GPI-anchor biosynthesis</keyword>
<comment type="similarity">
    <text evidence="3 11">Belongs to the PIGM family.</text>
</comment>
<protein>
    <recommendedName>
        <fullName evidence="11">GPI mannosyltransferase 1</fullName>
        <ecNumber evidence="11">2.4.1.-</ecNumber>
    </recommendedName>
    <alternativeName>
        <fullName evidence="11">GPI mannosyltransferase I</fullName>
    </alternativeName>
</protein>
<keyword evidence="10 11" id="KW-0472">Membrane</keyword>
<feature type="transmembrane region" description="Helical" evidence="11">
    <location>
        <begin position="377"/>
        <end position="396"/>
    </location>
</feature>
<dbReference type="PANTHER" id="PTHR12886:SF0">
    <property type="entry name" value="GPI MANNOSYLTRANSFERASE 1"/>
    <property type="match status" value="1"/>
</dbReference>
<keyword evidence="8 11" id="KW-0256">Endoplasmic reticulum</keyword>
<keyword evidence="13" id="KW-1185">Reference proteome</keyword>
<evidence type="ECO:0000313" key="13">
    <source>
        <dbReference type="Proteomes" id="UP001162031"/>
    </source>
</evidence>
<evidence type="ECO:0000256" key="7">
    <source>
        <dbReference type="ARBA" id="ARBA00022692"/>
    </source>
</evidence>
<comment type="pathway">
    <text evidence="2 11">Glycolipid biosynthesis; glycosylphosphatidylinositol-anchor biosynthesis.</text>
</comment>
<evidence type="ECO:0000256" key="9">
    <source>
        <dbReference type="ARBA" id="ARBA00022989"/>
    </source>
</evidence>
<organism evidence="12 13">
    <name type="scientific">Hyaloperonospora brassicae</name>
    <name type="common">Brassica downy mildew</name>
    <name type="synonym">Peronospora brassicae</name>
    <dbReference type="NCBI Taxonomy" id="162125"/>
    <lineage>
        <taxon>Eukaryota</taxon>
        <taxon>Sar</taxon>
        <taxon>Stramenopiles</taxon>
        <taxon>Oomycota</taxon>
        <taxon>Peronosporomycetes</taxon>
        <taxon>Peronosporales</taxon>
        <taxon>Peronosporaceae</taxon>
        <taxon>Hyaloperonospora</taxon>
    </lineage>
</organism>
<evidence type="ECO:0000313" key="12">
    <source>
        <dbReference type="EMBL" id="CAI5717367.1"/>
    </source>
</evidence>
<feature type="transmembrane region" description="Helical" evidence="11">
    <location>
        <begin position="300"/>
        <end position="317"/>
    </location>
</feature>
<proteinExistence type="inferred from homology"/>
<dbReference type="Pfam" id="PF05007">
    <property type="entry name" value="Mannosyl_trans"/>
    <property type="match status" value="1"/>
</dbReference>
<comment type="caution">
    <text evidence="12">The sequence shown here is derived from an EMBL/GenBank/DDBJ whole genome shotgun (WGS) entry which is preliminary data.</text>
</comment>
<dbReference type="EMBL" id="CANTFL010000174">
    <property type="protein sequence ID" value="CAI5717367.1"/>
    <property type="molecule type" value="Genomic_DNA"/>
</dbReference>
<evidence type="ECO:0000256" key="4">
    <source>
        <dbReference type="ARBA" id="ARBA00022502"/>
    </source>
</evidence>
<comment type="subcellular location">
    <subcellularLocation>
        <location evidence="1 11">Endoplasmic reticulum membrane</location>
        <topology evidence="1 11">Multi-pass membrane protein</topology>
    </subcellularLocation>
</comment>
<dbReference type="PANTHER" id="PTHR12886">
    <property type="entry name" value="PIG-M MANNOSYLTRANSFERASE"/>
    <property type="match status" value="1"/>
</dbReference>
<dbReference type="EC" id="2.4.1.-" evidence="11"/>